<evidence type="ECO:0000256" key="4">
    <source>
        <dbReference type="ARBA" id="ARBA00023242"/>
    </source>
</evidence>
<organism evidence="6">
    <name type="scientific">Hanusia phi</name>
    <dbReference type="NCBI Taxonomy" id="3032"/>
    <lineage>
        <taxon>Eukaryota</taxon>
        <taxon>Cryptophyceae</taxon>
        <taxon>Pyrenomonadales</taxon>
        <taxon>Geminigeraceae</taxon>
        <taxon>Hanusia</taxon>
    </lineage>
</organism>
<accession>A0A7S0F1T5</accession>
<dbReference type="AlphaFoldDB" id="A0A7S0F1T5"/>
<keyword evidence="2" id="KW-0238">DNA-binding</keyword>
<feature type="domain" description="RWP-RK" evidence="5">
    <location>
        <begin position="27"/>
        <end position="112"/>
    </location>
</feature>
<dbReference type="GO" id="GO:0003677">
    <property type="term" value="F:DNA binding"/>
    <property type="evidence" value="ECO:0007669"/>
    <property type="project" value="UniProtKB-KW"/>
</dbReference>
<evidence type="ECO:0000259" key="5">
    <source>
        <dbReference type="PROSITE" id="PS51519"/>
    </source>
</evidence>
<protein>
    <recommendedName>
        <fullName evidence="5">RWP-RK domain-containing protein</fullName>
    </recommendedName>
</protein>
<dbReference type="InterPro" id="IPR003035">
    <property type="entry name" value="RWP-RK_dom"/>
</dbReference>
<evidence type="ECO:0000256" key="2">
    <source>
        <dbReference type="ARBA" id="ARBA00023125"/>
    </source>
</evidence>
<name>A0A7S0F1T5_9CRYP</name>
<sequence>MVKESFRTIQATNRMMTPRETRIVPRRKAGEFGASTSAKDAITLTERDIVSLFSLRQGDAARHLGISLTALKAACRRLGVPKWPYLRAHCVEQQNNEKGSSSEDLLAFFDAQRPRADSSESLNLLQVRTTSNVPGEEKRNGALTVGESISFGLNTLELESLLQEALCHVESRRC</sequence>
<dbReference type="PROSITE" id="PS51519">
    <property type="entry name" value="RWP_RK"/>
    <property type="match status" value="1"/>
</dbReference>
<dbReference type="Pfam" id="PF02042">
    <property type="entry name" value="RWP-RK"/>
    <property type="match status" value="1"/>
</dbReference>
<gene>
    <name evidence="6" type="ORF">HPHI1048_LOCUS19782</name>
</gene>
<evidence type="ECO:0000256" key="3">
    <source>
        <dbReference type="ARBA" id="ARBA00023163"/>
    </source>
</evidence>
<keyword evidence="3" id="KW-0804">Transcription</keyword>
<keyword evidence="1" id="KW-0805">Transcription regulation</keyword>
<evidence type="ECO:0000313" key="6">
    <source>
        <dbReference type="EMBL" id="CAD8501241.1"/>
    </source>
</evidence>
<proteinExistence type="predicted"/>
<dbReference type="EMBL" id="HBEO01029192">
    <property type="protein sequence ID" value="CAD8501241.1"/>
    <property type="molecule type" value="Transcribed_RNA"/>
</dbReference>
<evidence type="ECO:0000256" key="1">
    <source>
        <dbReference type="ARBA" id="ARBA00023015"/>
    </source>
</evidence>
<reference evidence="6" key="1">
    <citation type="submission" date="2021-01" db="EMBL/GenBank/DDBJ databases">
        <authorList>
            <person name="Corre E."/>
            <person name="Pelletier E."/>
            <person name="Niang G."/>
            <person name="Scheremetjew M."/>
            <person name="Finn R."/>
            <person name="Kale V."/>
            <person name="Holt S."/>
            <person name="Cochrane G."/>
            <person name="Meng A."/>
            <person name="Brown T."/>
            <person name="Cohen L."/>
        </authorList>
    </citation>
    <scope>NUCLEOTIDE SEQUENCE</scope>
    <source>
        <strain evidence="6">CCMP325</strain>
    </source>
</reference>
<keyword evidence="4" id="KW-0539">Nucleus</keyword>